<feature type="region of interest" description="Disordered" evidence="4">
    <location>
        <begin position="350"/>
        <end position="418"/>
    </location>
</feature>
<evidence type="ECO:0000259" key="5">
    <source>
        <dbReference type="Pfam" id="PF02902"/>
    </source>
</evidence>
<comment type="caution">
    <text evidence="6">The sequence shown here is derived from an EMBL/GenBank/DDBJ whole genome shotgun (WGS) entry which is preliminary data.</text>
</comment>
<sequence>MYVIMQIVVEASWECSAERPDDVDVQMTPVLKSLPYILEQYVGYTVYQISEGVRFYSWNRVEGIYHNKRGGDCAPCAAEFMEMHSNGDGKEEMRLITDKVVDKFREQYVMDCYEEFVGDYRVANEAKLCFPQNTLIKYFQQITDPYYADVKQWKRDYDRCEMVLFANQCIPKICVCGGPTTLATDDKGMSYYECKEYEDDGLHIRHRCFDAIKEELEELKKKVAEEANNRMNDDELHSRHRCFDAIEEELLELKNEVAEESNSRMKMKDELKEMREDIRLLKELLPVGKMKQGDYSVREYNTKFLAGGLLDIHGEGTLVKMYREGLREDIRSKIGKTVFSTLGEIMQEALDVDEGGRPCDRSVSPTESDNSVSDDSVYAHSGKHPKKKARTEKHRNDDVEDEEHDGDQQYGTDAEYQN</sequence>
<keyword evidence="7" id="KW-1185">Reference proteome</keyword>
<evidence type="ECO:0000256" key="4">
    <source>
        <dbReference type="SAM" id="MobiDB-lite"/>
    </source>
</evidence>
<evidence type="ECO:0000256" key="1">
    <source>
        <dbReference type="ARBA" id="ARBA00022670"/>
    </source>
</evidence>
<keyword evidence="2" id="KW-0378">Hydrolase</keyword>
<feature type="compositionally biased region" description="Polar residues" evidence="4">
    <location>
        <begin position="409"/>
        <end position="418"/>
    </location>
</feature>
<feature type="compositionally biased region" description="Basic residues" evidence="4">
    <location>
        <begin position="381"/>
        <end position="393"/>
    </location>
</feature>
<keyword evidence="1" id="KW-0645">Protease</keyword>
<organism evidence="6 7">
    <name type="scientific">Brassica cretica</name>
    <name type="common">Mustard</name>
    <dbReference type="NCBI Taxonomy" id="69181"/>
    <lineage>
        <taxon>Eukaryota</taxon>
        <taxon>Viridiplantae</taxon>
        <taxon>Streptophyta</taxon>
        <taxon>Embryophyta</taxon>
        <taxon>Tracheophyta</taxon>
        <taxon>Spermatophyta</taxon>
        <taxon>Magnoliopsida</taxon>
        <taxon>eudicotyledons</taxon>
        <taxon>Gunneridae</taxon>
        <taxon>Pentapetalae</taxon>
        <taxon>rosids</taxon>
        <taxon>malvids</taxon>
        <taxon>Brassicales</taxon>
        <taxon>Brassicaceae</taxon>
        <taxon>Brassiceae</taxon>
        <taxon>Brassica</taxon>
    </lineage>
</organism>
<dbReference type="Pfam" id="PF02902">
    <property type="entry name" value="Peptidase_C48"/>
    <property type="match status" value="1"/>
</dbReference>
<feature type="coiled-coil region" evidence="3">
    <location>
        <begin position="209"/>
        <end position="284"/>
    </location>
</feature>
<evidence type="ECO:0000313" key="7">
    <source>
        <dbReference type="Proteomes" id="UP000266723"/>
    </source>
</evidence>
<evidence type="ECO:0000256" key="2">
    <source>
        <dbReference type="ARBA" id="ARBA00022801"/>
    </source>
</evidence>
<reference evidence="6 7" key="1">
    <citation type="journal article" date="2020" name="BMC Genomics">
        <title>Intraspecific diversification of the crop wild relative Brassica cretica Lam. using demographic model selection.</title>
        <authorList>
            <person name="Kioukis A."/>
            <person name="Michalopoulou V.A."/>
            <person name="Briers L."/>
            <person name="Pirintsos S."/>
            <person name="Studholme D.J."/>
            <person name="Pavlidis P."/>
            <person name="Sarris P.F."/>
        </authorList>
    </citation>
    <scope>NUCLEOTIDE SEQUENCE [LARGE SCALE GENOMIC DNA]</scope>
    <source>
        <strain evidence="7">cv. PFS-1207/04</strain>
    </source>
</reference>
<name>A0ABQ7CVN5_BRACR</name>
<gene>
    <name evidence="6" type="ORF">DY000_02017148</name>
</gene>
<accession>A0ABQ7CVN5</accession>
<dbReference type="EMBL" id="QGKV02000759">
    <property type="protein sequence ID" value="KAF3563991.1"/>
    <property type="molecule type" value="Genomic_DNA"/>
</dbReference>
<protein>
    <recommendedName>
        <fullName evidence="5">Ubiquitin-like protease family profile domain-containing protein</fullName>
    </recommendedName>
</protein>
<dbReference type="Proteomes" id="UP000266723">
    <property type="component" value="Unassembled WGS sequence"/>
</dbReference>
<proteinExistence type="predicted"/>
<feature type="compositionally biased region" description="Polar residues" evidence="4">
    <location>
        <begin position="363"/>
        <end position="374"/>
    </location>
</feature>
<evidence type="ECO:0000256" key="3">
    <source>
        <dbReference type="SAM" id="Coils"/>
    </source>
</evidence>
<dbReference type="InterPro" id="IPR003653">
    <property type="entry name" value="Peptidase_C48_C"/>
</dbReference>
<feature type="domain" description="Ubiquitin-like protease family profile" evidence="5">
    <location>
        <begin position="22"/>
        <end position="118"/>
    </location>
</feature>
<evidence type="ECO:0000313" key="6">
    <source>
        <dbReference type="EMBL" id="KAF3563991.1"/>
    </source>
</evidence>
<keyword evidence="3" id="KW-0175">Coiled coil</keyword>